<dbReference type="Pfam" id="PF01476">
    <property type="entry name" value="LysM"/>
    <property type="match status" value="1"/>
</dbReference>
<feature type="domain" description="LysM" evidence="3">
    <location>
        <begin position="46"/>
        <end position="91"/>
    </location>
</feature>
<evidence type="ECO:0000313" key="4">
    <source>
        <dbReference type="EMBL" id="KAJ5553078.1"/>
    </source>
</evidence>
<dbReference type="PANTHER" id="PTHR47700:SF2">
    <property type="entry name" value="CHITINASE"/>
    <property type="match status" value="1"/>
</dbReference>
<dbReference type="PANTHER" id="PTHR47700">
    <property type="entry name" value="V CHITINASE, PUTATIVE (AFU_ORTHOLOGUE AFUA_6G13720)-RELATED"/>
    <property type="match status" value="1"/>
</dbReference>
<organism evidence="4 5">
    <name type="scientific">Penicillium frequentans</name>
    <dbReference type="NCBI Taxonomy" id="3151616"/>
    <lineage>
        <taxon>Eukaryota</taxon>
        <taxon>Fungi</taxon>
        <taxon>Dikarya</taxon>
        <taxon>Ascomycota</taxon>
        <taxon>Pezizomycotina</taxon>
        <taxon>Eurotiomycetes</taxon>
        <taxon>Eurotiomycetidae</taxon>
        <taxon>Eurotiales</taxon>
        <taxon>Aspergillaceae</taxon>
        <taxon>Penicillium</taxon>
    </lineage>
</organism>
<dbReference type="InterPro" id="IPR053214">
    <property type="entry name" value="LysM12-like"/>
</dbReference>
<protein>
    <submittedName>
        <fullName evidence="4">Glycoside hydrolase family 18 protein</fullName>
    </submittedName>
</protein>
<proteinExistence type="predicted"/>
<gene>
    <name evidence="4" type="ORF">N7494_002456</name>
</gene>
<dbReference type="InterPro" id="IPR036779">
    <property type="entry name" value="LysM_dom_sf"/>
</dbReference>
<evidence type="ECO:0000259" key="3">
    <source>
        <dbReference type="PROSITE" id="PS51782"/>
    </source>
</evidence>
<reference evidence="4 5" key="1">
    <citation type="journal article" date="2023" name="IMA Fungus">
        <title>Comparative genomic study of the Penicillium genus elucidates a diverse pangenome and 15 lateral gene transfer events.</title>
        <authorList>
            <person name="Petersen C."/>
            <person name="Sorensen T."/>
            <person name="Nielsen M.R."/>
            <person name="Sondergaard T.E."/>
            <person name="Sorensen J.L."/>
            <person name="Fitzpatrick D.A."/>
            <person name="Frisvad J.C."/>
            <person name="Nielsen K.L."/>
        </authorList>
    </citation>
    <scope>NUCLEOTIDE SEQUENCE [LARGE SCALE GENOMIC DNA]</scope>
    <source>
        <strain evidence="4 5">IBT 35679</strain>
    </source>
</reference>
<dbReference type="EMBL" id="JAQIZZ010000002">
    <property type="protein sequence ID" value="KAJ5553078.1"/>
    <property type="molecule type" value="Genomic_DNA"/>
</dbReference>
<dbReference type="InterPro" id="IPR018392">
    <property type="entry name" value="LysM"/>
</dbReference>
<dbReference type="GO" id="GO:0016787">
    <property type="term" value="F:hydrolase activity"/>
    <property type="evidence" value="ECO:0007669"/>
    <property type="project" value="UniProtKB-KW"/>
</dbReference>
<keyword evidence="5" id="KW-1185">Reference proteome</keyword>
<dbReference type="GO" id="GO:0008061">
    <property type="term" value="F:chitin binding"/>
    <property type="evidence" value="ECO:0007669"/>
    <property type="project" value="UniProtKB-KW"/>
</dbReference>
<dbReference type="Proteomes" id="UP001220324">
    <property type="component" value="Unassembled WGS sequence"/>
</dbReference>
<keyword evidence="1" id="KW-0147">Chitin-binding</keyword>
<evidence type="ECO:0000256" key="2">
    <source>
        <dbReference type="ARBA" id="ARBA00023026"/>
    </source>
</evidence>
<name>A0AAD6GJX9_9EURO</name>
<sequence>MVQNFTSIVPLVTPLYTPSRIITNSASTHDNATSVRRALAPRTTYSTVQVVSGDSRGSLAVSCGITAVEFTKYNFTIDECSTLQVGEHVCYSAGTLPDFARQPQADSTYTTYTIPINDNCATIAAAYSLVVDEIKDHNTDYLGLEWMQSPLPRRTIIMETRMIL</sequence>
<evidence type="ECO:0000313" key="5">
    <source>
        <dbReference type="Proteomes" id="UP001220324"/>
    </source>
</evidence>
<evidence type="ECO:0000256" key="1">
    <source>
        <dbReference type="ARBA" id="ARBA00022669"/>
    </source>
</evidence>
<dbReference type="AlphaFoldDB" id="A0AAD6GJX9"/>
<dbReference type="PROSITE" id="PS51782">
    <property type="entry name" value="LYSM"/>
    <property type="match status" value="1"/>
</dbReference>
<keyword evidence="4" id="KW-0378">Hydrolase</keyword>
<comment type="caution">
    <text evidence="4">The sequence shown here is derived from an EMBL/GenBank/DDBJ whole genome shotgun (WGS) entry which is preliminary data.</text>
</comment>
<keyword evidence="2" id="KW-0843">Virulence</keyword>
<dbReference type="Gene3D" id="3.10.350.10">
    <property type="entry name" value="LysM domain"/>
    <property type="match status" value="1"/>
</dbReference>
<accession>A0AAD6GJX9</accession>